<organism evidence="2 3">
    <name type="scientific">Prunus yedoensis var. nudiflora</name>
    <dbReference type="NCBI Taxonomy" id="2094558"/>
    <lineage>
        <taxon>Eukaryota</taxon>
        <taxon>Viridiplantae</taxon>
        <taxon>Streptophyta</taxon>
        <taxon>Embryophyta</taxon>
        <taxon>Tracheophyta</taxon>
        <taxon>Spermatophyta</taxon>
        <taxon>Magnoliopsida</taxon>
        <taxon>eudicotyledons</taxon>
        <taxon>Gunneridae</taxon>
        <taxon>Pentapetalae</taxon>
        <taxon>rosids</taxon>
        <taxon>fabids</taxon>
        <taxon>Rosales</taxon>
        <taxon>Rosaceae</taxon>
        <taxon>Amygdaloideae</taxon>
        <taxon>Amygdaleae</taxon>
        <taxon>Prunus</taxon>
    </lineage>
</organism>
<name>A0A314UFE6_PRUYE</name>
<dbReference type="Proteomes" id="UP000250321">
    <property type="component" value="Unassembled WGS sequence"/>
</dbReference>
<dbReference type="InterPro" id="IPR026960">
    <property type="entry name" value="RVT-Znf"/>
</dbReference>
<keyword evidence="3" id="KW-1185">Reference proteome</keyword>
<accession>A0A314UFE6</accession>
<protein>
    <recommendedName>
        <fullName evidence="1">Reverse transcriptase zinc-binding domain-containing protein</fullName>
    </recommendedName>
</protein>
<gene>
    <name evidence="2" type="ORF">Pyn_06678</name>
</gene>
<feature type="domain" description="Reverse transcriptase zinc-binding" evidence="1">
    <location>
        <begin position="61"/>
        <end position="108"/>
    </location>
</feature>
<evidence type="ECO:0000313" key="3">
    <source>
        <dbReference type="Proteomes" id="UP000250321"/>
    </source>
</evidence>
<dbReference type="AlphaFoldDB" id="A0A314UFE6"/>
<evidence type="ECO:0000259" key="1">
    <source>
        <dbReference type="Pfam" id="PF13966"/>
    </source>
</evidence>
<dbReference type="Pfam" id="PF13966">
    <property type="entry name" value="zf-RVT"/>
    <property type="match status" value="1"/>
</dbReference>
<sequence length="120" mass="13657">MGKRSEVKVDNFLDVNGWQLDRLTSLLTQEICNNIMGIDVVKCNELEKLVLLLKSFTSFGRFAMGKLLTNSHRVHIGLNFDVSCPRCSCICEDLNHLFINCPESARLWRKLDMGPNDQLA</sequence>
<proteinExistence type="predicted"/>
<comment type="caution">
    <text evidence="2">The sequence shown here is derived from an EMBL/GenBank/DDBJ whole genome shotgun (WGS) entry which is preliminary data.</text>
</comment>
<evidence type="ECO:0000313" key="2">
    <source>
        <dbReference type="EMBL" id="PQM36177.1"/>
    </source>
</evidence>
<reference evidence="2 3" key="1">
    <citation type="submission" date="2018-02" db="EMBL/GenBank/DDBJ databases">
        <title>Draft genome of wild Prunus yedoensis var. nudiflora.</title>
        <authorList>
            <person name="Baek S."/>
            <person name="Kim J.-H."/>
            <person name="Choi K."/>
            <person name="Kim G.-B."/>
            <person name="Cho A."/>
            <person name="Jang H."/>
            <person name="Shin C.-H."/>
            <person name="Yu H.-J."/>
            <person name="Mun J.-H."/>
        </authorList>
    </citation>
    <scope>NUCLEOTIDE SEQUENCE [LARGE SCALE GENOMIC DNA]</scope>
    <source>
        <strain evidence="3">cv. Jeju island</strain>
        <tissue evidence="2">Leaf</tissue>
    </source>
</reference>
<dbReference type="EMBL" id="PJQY01003575">
    <property type="protein sequence ID" value="PQM36177.1"/>
    <property type="molecule type" value="Genomic_DNA"/>
</dbReference>